<dbReference type="InterPro" id="IPR015919">
    <property type="entry name" value="Cadherin-like_sf"/>
</dbReference>
<dbReference type="Gene3D" id="2.60.40.10">
    <property type="entry name" value="Immunoglobulins"/>
    <property type="match status" value="3"/>
</dbReference>
<dbReference type="RefSeq" id="WP_307210675.1">
    <property type="nucleotide sequence ID" value="NZ_JAUSSU010000027.1"/>
</dbReference>
<dbReference type="Gene3D" id="1.20.1270.90">
    <property type="entry name" value="AF1782-like"/>
    <property type="match status" value="2"/>
</dbReference>
<dbReference type="InterPro" id="IPR008979">
    <property type="entry name" value="Galactose-bd-like_sf"/>
</dbReference>
<evidence type="ECO:0000313" key="5">
    <source>
        <dbReference type="Proteomes" id="UP001229346"/>
    </source>
</evidence>
<dbReference type="Gene3D" id="2.60.120.260">
    <property type="entry name" value="Galactose-binding domain-like"/>
    <property type="match status" value="1"/>
</dbReference>
<protein>
    <recommendedName>
        <fullName evidence="3">LamG-like jellyroll fold domain-containing protein</fullName>
    </recommendedName>
</protein>
<accession>A0ABT9UDP1</accession>
<dbReference type="SUPFAM" id="SSF49313">
    <property type="entry name" value="Cadherin-like"/>
    <property type="match status" value="2"/>
</dbReference>
<dbReference type="EMBL" id="JAUSSU010000027">
    <property type="protein sequence ID" value="MDQ0116800.1"/>
    <property type="molecule type" value="Genomic_DNA"/>
</dbReference>
<dbReference type="InterPro" id="IPR006558">
    <property type="entry name" value="LamG-like"/>
</dbReference>
<dbReference type="Pfam" id="PF05345">
    <property type="entry name" value="He_PIG"/>
    <property type="match status" value="2"/>
</dbReference>
<keyword evidence="1" id="KW-0732">Signal</keyword>
<evidence type="ECO:0000256" key="1">
    <source>
        <dbReference type="ARBA" id="ARBA00022729"/>
    </source>
</evidence>
<gene>
    <name evidence="4" type="ORF">J2T15_006287</name>
</gene>
<dbReference type="SUPFAM" id="SSF49899">
    <property type="entry name" value="Concanavalin A-like lectins/glucanases"/>
    <property type="match status" value="1"/>
</dbReference>
<comment type="caution">
    <text evidence="4">The sequence shown here is derived from an EMBL/GenBank/DDBJ whole genome shotgun (WGS) entry which is preliminary data.</text>
</comment>
<dbReference type="SMART" id="SM00560">
    <property type="entry name" value="LamGL"/>
    <property type="match status" value="1"/>
</dbReference>
<evidence type="ECO:0000256" key="2">
    <source>
        <dbReference type="ARBA" id="ARBA00023157"/>
    </source>
</evidence>
<reference evidence="4 5" key="1">
    <citation type="submission" date="2023-07" db="EMBL/GenBank/DDBJ databases">
        <title>Sorghum-associated microbial communities from plants grown in Nebraska, USA.</title>
        <authorList>
            <person name="Schachtman D."/>
        </authorList>
    </citation>
    <scope>NUCLEOTIDE SEQUENCE [LARGE SCALE GENOMIC DNA]</scope>
    <source>
        <strain evidence="4 5">CC482</strain>
    </source>
</reference>
<dbReference type="Pfam" id="PF07554">
    <property type="entry name" value="FIVAR"/>
    <property type="match status" value="2"/>
</dbReference>
<keyword evidence="5" id="KW-1185">Reference proteome</keyword>
<dbReference type="PANTHER" id="PTHR42535">
    <property type="entry name" value="OOKINETE PROTEIN, PUTATIVE-RELATED"/>
    <property type="match status" value="1"/>
</dbReference>
<proteinExistence type="predicted"/>
<dbReference type="InterPro" id="IPR013783">
    <property type="entry name" value="Ig-like_fold"/>
</dbReference>
<organism evidence="4 5">
    <name type="scientific">Paenibacillus harenae</name>
    <dbReference type="NCBI Taxonomy" id="306543"/>
    <lineage>
        <taxon>Bacteria</taxon>
        <taxon>Bacillati</taxon>
        <taxon>Bacillota</taxon>
        <taxon>Bacilli</taxon>
        <taxon>Bacillales</taxon>
        <taxon>Paenibacillaceae</taxon>
        <taxon>Paenibacillus</taxon>
    </lineage>
</organism>
<evidence type="ECO:0000259" key="3">
    <source>
        <dbReference type="SMART" id="SM00560"/>
    </source>
</evidence>
<dbReference type="PANTHER" id="PTHR42535:SF2">
    <property type="entry name" value="CHROMOSOME UNDETERMINED SCAFFOLD_146, WHOLE GENOME SHOTGUN SEQUENCE"/>
    <property type="match status" value="1"/>
</dbReference>
<dbReference type="InterPro" id="IPR013320">
    <property type="entry name" value="ConA-like_dom_sf"/>
</dbReference>
<dbReference type="Gene3D" id="2.60.120.200">
    <property type="match status" value="1"/>
</dbReference>
<dbReference type="InterPro" id="IPR036116">
    <property type="entry name" value="FN3_sf"/>
</dbReference>
<dbReference type="Pfam" id="PF13385">
    <property type="entry name" value="Laminin_G_3"/>
    <property type="match status" value="1"/>
</dbReference>
<name>A0ABT9UDP1_PAEHA</name>
<keyword evidence="2" id="KW-1015">Disulfide bond</keyword>
<dbReference type="SUPFAM" id="SSF49785">
    <property type="entry name" value="Galactose-binding domain-like"/>
    <property type="match status" value="1"/>
</dbReference>
<dbReference type="Proteomes" id="UP001229346">
    <property type="component" value="Unassembled WGS sequence"/>
</dbReference>
<dbReference type="SUPFAM" id="SSF49265">
    <property type="entry name" value="Fibronectin type III"/>
    <property type="match status" value="1"/>
</dbReference>
<feature type="domain" description="LamG-like jellyroll fold" evidence="3">
    <location>
        <begin position="1884"/>
        <end position="2016"/>
    </location>
</feature>
<sequence length="2335" mass="257171">MKGYIRDVFKRVKKTKRQAGRVLIILLIAALIFPGLVPVPGKAVHAEEGPTTDGYEDNIIFGNIDSESAHNFKDAFTSVITGFMGETARVSNIPVADGGGGELTFTMKVDPYLRNYFTVKFSGEESSTSNEMIHINGEQIGYTTNGDYEPINTGWMLPNRFFYKTIMLPLESTVGKDTIEITIKSHPWNSTTTVSRGYYSAYTHTQAYIHADGEKQGYKFKPDQNPDNMLAPDLTDAEKQALINGYLQEQVNLFNNLSAKVDGSAGGKMVIAKYTEELKFYANVLKYDWSPAKTPEEKKAALQRIFKTIDNHVKDYYGNTRLVLRGGHQGDWGGYYMALGEALYIVENLIKDDSVYGEAAFHAFLDEPFATGTTEGEFSLAGADWDGGELTRREAWERVMKANFDFARARLSYIYNQVVYTYEGAWKSHEGLRIIGSPFFESKERSHRILLETLGIKPFLGEEVLVGPNGEELDLYHSLFLHDGNAVFTDDFVHIVGKGLAKSKLDAEGNVVRRLPYGKHYTGLTEAGLTRENGYVANYGEAANYLLVYFYKTLGHAGDEEVNDEILKAALTSIHARGFVRYQSLDGDGKRLMRAEQVTDERNQSFSGFMAYGARTGRGMSLQFASLEMAMAGNEQRYSGPEWDKYWQYAGEAVGFVQQQLADRQLLHVKDFGYRGSMSGVNFLLEETYHYITGGRADYGRFGGNAMAGVVLPQTDFDVYKPEEIAALGVNPDDYEQFAWADIDNMYVSVRDGDFRMFGELNFRNRGMASNGRLHVIKDNYDHVVQIATNNRFRYEDYYLRAPQIDWDYHSGSAQNLNWTGAPPVLAGEAVPASYQPGVGTINRDNFEFDNPYNNYPELSTSRYGKYFMIFNTTRDVYGNETTFEVELPADFSGSEVLDLVSGTNIAVVGGKVTVAPKTAMVLKLTSDFELAPKPFHVDFVHALAGNGYVGISWKTTSGGQSYTIKRSEAEDGPYEIIAEGVTGNYYNDTTVQNGNVYYYKVSAVNENGAGWDSWRAKTDVSASISGNTDEAWRDDRIGTTAGNAVIDGSSVAIDAVNGTGFGQGDDSHIYKRDINDSLHFVSRVAAGNSSVSAKIDSASGEASGIMMRDRLTEDKARYIYFGANENGDLVLQNRTRVSFAQFSIPVASPLNANIQGYTVAEYPYVKLMRDHDSQTVYAFVSKDGANWTYVTKMSTLLPYAYYTGVAASDQAQFSEVTVTETPQGIVTPFTSKVKDQVTLHWNKPKQASWFNVYRTYDEEASLTDPVFKAGTTELEDGSPWEEVLAGTRARTFQDVLRYGSVHYKVMSVHGDGSPQPFSATASAFADSIAIVLEDAESLPASDYTKASFYLFHKELDRIKAEMMRSEFDEAQLIDEIYDASKLLVSFRTLQTKVELQPSMVRASDKGLGSDSISEEQNGWYLFDGNYSTITQNRSAISWVTVDFGEGNEKVVDTFRFKPRADSVSRVINTVFQGSNDGENFVDLYKITSANATDWNSALNPDKTPYRYIRIYDDHFGRCTFEEIEFLEIGVDKTLLAYLLDEAVEAQDAGVYTEESLATLEQPIASASAVRDNPDATQEEVDTADNNLLAALKGLQYIPGMPVLESLADKTVIAENTLTFKVKAVNSVPNVVYGVQGLPEGASFDAATQTFVWTPGKEQGGVHSVTFTATAGEMSSSKAIKITVKGQPVIAPDRAVELTAKQAFTYRVPASDPTDDPLVYSAANLPTGSALNAATGEFSWTAGQADYGSHPVTFTVSNGRFAVSQTVEFKVKLGILPAEDYTKGSYYLYLKEIARIEAEMAEPGADKAQLAAQLDQAEKSLVLVPLSLYAFEGNANNSFGSSASGGAVFGSPVYKEGKVGQAINLNGTDNYVKLPSTHALAGYNEITLATWVHWKGGNQWQRIFDFGNNTNQYLFLTPRSGNNTLRFAVKNGGGEQITQTAQLPANQWVHVAVTLGANTAKLYVNGELKATNTNTTIKPSDFKPGFNYIGKSQFNDPLFNGMIDEFRVYNYVLSADEVKAAMNNTANVWIDKTLIPVLLEEAAKVNAELYTEESVQALQAEVSNAQSVYNNAAATQAEIDAASASLFEALKGLQWKDVMASVDPETPNGKNGWYTSPVTVTLSPAAIAEYSLDGGVTWAVYNESVTLDQEGTNKVMYRRSVEPEEAQTLEIKIDRSRPVVQIMGATSYMIDQTVTITCTATDVVSSVYGTPCGQPLVQAKAYTLPAGENTATVTAEDMAGNQSTASHTFTVKVTFDSLKNVTNAFLQATGAKEWQTVAKSLNQKLDQAKAAAGQGKIDAARSMMSDYVKQITDQTGKYFTQDQADILIRWAQIVI</sequence>
<evidence type="ECO:0000313" key="4">
    <source>
        <dbReference type="EMBL" id="MDQ0116800.1"/>
    </source>
</evidence>